<name>A0A154PN30_DUFNO</name>
<keyword evidence="3" id="KW-1185">Reference proteome</keyword>
<feature type="compositionally biased region" description="Polar residues" evidence="1">
    <location>
        <begin position="68"/>
        <end position="79"/>
    </location>
</feature>
<feature type="compositionally biased region" description="Basic and acidic residues" evidence="1">
    <location>
        <begin position="45"/>
        <end position="59"/>
    </location>
</feature>
<proteinExistence type="predicted"/>
<sequence length="137" mass="15779">MHSGVRIAVLLQRDLPIRSARRRGDRREIKLVQGLLHAAQQPTAEVKKGEEKTQTKMESDEGEMGKGTSPSHPSRTNLNANWRAMPTTSINSFRLRFRGRDPVPPERLEPRSIDRGILYIYKYSKTKPKTLNFRITR</sequence>
<evidence type="ECO:0000313" key="2">
    <source>
        <dbReference type="EMBL" id="KZC13252.1"/>
    </source>
</evidence>
<dbReference type="EMBL" id="KQ434998">
    <property type="protein sequence ID" value="KZC13252.1"/>
    <property type="molecule type" value="Genomic_DNA"/>
</dbReference>
<organism evidence="2 3">
    <name type="scientific">Dufourea novaeangliae</name>
    <name type="common">Sweat bee</name>
    <dbReference type="NCBI Taxonomy" id="178035"/>
    <lineage>
        <taxon>Eukaryota</taxon>
        <taxon>Metazoa</taxon>
        <taxon>Ecdysozoa</taxon>
        <taxon>Arthropoda</taxon>
        <taxon>Hexapoda</taxon>
        <taxon>Insecta</taxon>
        <taxon>Pterygota</taxon>
        <taxon>Neoptera</taxon>
        <taxon>Endopterygota</taxon>
        <taxon>Hymenoptera</taxon>
        <taxon>Apocrita</taxon>
        <taxon>Aculeata</taxon>
        <taxon>Apoidea</taxon>
        <taxon>Anthophila</taxon>
        <taxon>Halictidae</taxon>
        <taxon>Rophitinae</taxon>
        <taxon>Dufourea</taxon>
    </lineage>
</organism>
<feature type="region of interest" description="Disordered" evidence="1">
    <location>
        <begin position="39"/>
        <end position="79"/>
    </location>
</feature>
<protein>
    <submittedName>
        <fullName evidence="2">Uncharacterized protein</fullName>
    </submittedName>
</protein>
<dbReference type="AlphaFoldDB" id="A0A154PN30"/>
<gene>
    <name evidence="2" type="ORF">WN55_05558</name>
</gene>
<evidence type="ECO:0000256" key="1">
    <source>
        <dbReference type="SAM" id="MobiDB-lite"/>
    </source>
</evidence>
<dbReference type="Proteomes" id="UP000076502">
    <property type="component" value="Unassembled WGS sequence"/>
</dbReference>
<accession>A0A154PN30</accession>
<reference evidence="2 3" key="1">
    <citation type="submission" date="2015-07" db="EMBL/GenBank/DDBJ databases">
        <title>The genome of Dufourea novaeangliae.</title>
        <authorList>
            <person name="Pan H."/>
            <person name="Kapheim K."/>
        </authorList>
    </citation>
    <scope>NUCLEOTIDE SEQUENCE [LARGE SCALE GENOMIC DNA]</scope>
    <source>
        <strain evidence="2">0120121106</strain>
        <tissue evidence="2">Whole body</tissue>
    </source>
</reference>
<evidence type="ECO:0000313" key="3">
    <source>
        <dbReference type="Proteomes" id="UP000076502"/>
    </source>
</evidence>